<keyword evidence="4" id="KW-0540">Nuclease</keyword>
<gene>
    <name evidence="9" type="ORF">E6C27_scaffold270G001920</name>
</gene>
<dbReference type="InterPro" id="IPR045249">
    <property type="entry name" value="HARBI1-like"/>
</dbReference>
<reference evidence="9 10" key="1">
    <citation type="submission" date="2019-08" db="EMBL/GenBank/DDBJ databases">
        <title>Draft genome sequences of two oriental melons (Cucumis melo L. var makuwa).</title>
        <authorList>
            <person name="Kwon S.-Y."/>
        </authorList>
    </citation>
    <scope>NUCLEOTIDE SEQUENCE [LARGE SCALE GENOMIC DNA]</scope>
    <source>
        <strain evidence="10">cv. SW 3</strain>
        <tissue evidence="9">Leaf</tissue>
    </source>
</reference>
<comment type="subcellular location">
    <subcellularLocation>
        <location evidence="2">Nucleus</location>
    </subcellularLocation>
</comment>
<evidence type="ECO:0000313" key="10">
    <source>
        <dbReference type="Proteomes" id="UP000321393"/>
    </source>
</evidence>
<evidence type="ECO:0000256" key="1">
    <source>
        <dbReference type="ARBA" id="ARBA00001968"/>
    </source>
</evidence>
<accession>A0A5A7T4A8</accession>
<feature type="domain" description="DDE Tnp4" evidence="8">
    <location>
        <begin position="98"/>
        <end position="242"/>
    </location>
</feature>
<dbReference type="GO" id="GO:0004518">
    <property type="term" value="F:nuclease activity"/>
    <property type="evidence" value="ECO:0007669"/>
    <property type="project" value="UniProtKB-KW"/>
</dbReference>
<dbReference type="PANTHER" id="PTHR22930">
    <property type="match status" value="1"/>
</dbReference>
<dbReference type="AlphaFoldDB" id="A0A5A7T4A8"/>
<name>A0A5A7T4A8_CUCMM</name>
<evidence type="ECO:0000256" key="7">
    <source>
        <dbReference type="ARBA" id="ARBA00023242"/>
    </source>
</evidence>
<organism evidence="9 10">
    <name type="scientific">Cucumis melo var. makuwa</name>
    <name type="common">Oriental melon</name>
    <dbReference type="NCBI Taxonomy" id="1194695"/>
    <lineage>
        <taxon>Eukaryota</taxon>
        <taxon>Viridiplantae</taxon>
        <taxon>Streptophyta</taxon>
        <taxon>Embryophyta</taxon>
        <taxon>Tracheophyta</taxon>
        <taxon>Spermatophyta</taxon>
        <taxon>Magnoliopsida</taxon>
        <taxon>eudicotyledons</taxon>
        <taxon>Gunneridae</taxon>
        <taxon>Pentapetalae</taxon>
        <taxon>rosids</taxon>
        <taxon>fabids</taxon>
        <taxon>Cucurbitales</taxon>
        <taxon>Cucurbitaceae</taxon>
        <taxon>Benincaseae</taxon>
        <taxon>Cucumis</taxon>
    </lineage>
</organism>
<dbReference type="GO" id="GO:0016787">
    <property type="term" value="F:hydrolase activity"/>
    <property type="evidence" value="ECO:0007669"/>
    <property type="project" value="UniProtKB-KW"/>
</dbReference>
<comment type="cofactor">
    <cofactor evidence="1">
        <name>a divalent metal cation</name>
        <dbReference type="ChEBI" id="CHEBI:60240"/>
    </cofactor>
</comment>
<comment type="similarity">
    <text evidence="3">Belongs to the HARBI1 family.</text>
</comment>
<dbReference type="InterPro" id="IPR027806">
    <property type="entry name" value="HARBI1_dom"/>
</dbReference>
<keyword evidence="7" id="KW-0539">Nucleus</keyword>
<dbReference type="GO" id="GO:0046872">
    <property type="term" value="F:metal ion binding"/>
    <property type="evidence" value="ECO:0007669"/>
    <property type="project" value="UniProtKB-KW"/>
</dbReference>
<dbReference type="OrthoDB" id="2668416at2759"/>
<evidence type="ECO:0000313" key="9">
    <source>
        <dbReference type="EMBL" id="KAA0038322.1"/>
    </source>
</evidence>
<sequence length="301" mass="35189">MFRHFEPPTEDHFWTNIDESRRCRGDGSNVPHVLVHDVKNRVIQWEFMRSGETISHHLNMVLLAVIRLHEELLKKPQPVPNNCTDQRWRWFENCLGALDGTYIKVNVPASDRARYRTHKREVATNVLGVCDTKGDFVYVRAGWKGSAADSRILRDAISRPNGLKGFLAPYRGQRYQLQEWHGAENAPSTSKEFSNMKHLSARNVIERAFDILKGRWAILRGKSYYPVEVQCRTILACCLLHNLIHREMKTFDIQDDIDEVDSTHVTSAADDIYYIETSNEWTRWRDDLAEEMFSDWELRNQ</sequence>
<comment type="caution">
    <text evidence="9">The sequence shown here is derived from an EMBL/GenBank/DDBJ whole genome shotgun (WGS) entry which is preliminary data.</text>
</comment>
<keyword evidence="5" id="KW-0479">Metal-binding</keyword>
<evidence type="ECO:0000256" key="5">
    <source>
        <dbReference type="ARBA" id="ARBA00022723"/>
    </source>
</evidence>
<keyword evidence="6" id="KW-0378">Hydrolase</keyword>
<proteinExistence type="inferred from homology"/>
<dbReference type="PANTHER" id="PTHR22930:SF281">
    <property type="entry name" value="NUCLEASE"/>
    <property type="match status" value="1"/>
</dbReference>
<dbReference type="GO" id="GO:0005634">
    <property type="term" value="C:nucleus"/>
    <property type="evidence" value="ECO:0007669"/>
    <property type="project" value="UniProtKB-SubCell"/>
</dbReference>
<dbReference type="Pfam" id="PF13359">
    <property type="entry name" value="DDE_Tnp_4"/>
    <property type="match status" value="1"/>
</dbReference>
<evidence type="ECO:0000256" key="3">
    <source>
        <dbReference type="ARBA" id="ARBA00006958"/>
    </source>
</evidence>
<evidence type="ECO:0000259" key="8">
    <source>
        <dbReference type="Pfam" id="PF13359"/>
    </source>
</evidence>
<evidence type="ECO:0000256" key="2">
    <source>
        <dbReference type="ARBA" id="ARBA00004123"/>
    </source>
</evidence>
<dbReference type="EMBL" id="SSTE01018746">
    <property type="protein sequence ID" value="KAA0038322.1"/>
    <property type="molecule type" value="Genomic_DNA"/>
</dbReference>
<evidence type="ECO:0000256" key="4">
    <source>
        <dbReference type="ARBA" id="ARBA00022722"/>
    </source>
</evidence>
<dbReference type="Proteomes" id="UP000321393">
    <property type="component" value="Unassembled WGS sequence"/>
</dbReference>
<evidence type="ECO:0000256" key="6">
    <source>
        <dbReference type="ARBA" id="ARBA00022801"/>
    </source>
</evidence>
<protein>
    <submittedName>
        <fullName evidence="9">Nuclease HARBI1</fullName>
    </submittedName>
</protein>